<dbReference type="GO" id="GO:0005506">
    <property type="term" value="F:iron ion binding"/>
    <property type="evidence" value="ECO:0007669"/>
    <property type="project" value="InterPro"/>
</dbReference>
<keyword evidence="9 14" id="KW-0560">Oxidoreductase</keyword>
<keyword evidence="15" id="KW-1133">Transmembrane helix</keyword>
<dbReference type="CDD" id="cd11056">
    <property type="entry name" value="CYP6-like"/>
    <property type="match status" value="1"/>
</dbReference>
<evidence type="ECO:0000256" key="10">
    <source>
        <dbReference type="ARBA" id="ARBA00023004"/>
    </source>
</evidence>
<dbReference type="InterPro" id="IPR017972">
    <property type="entry name" value="Cyt_P450_CS"/>
</dbReference>
<comment type="subcellular location">
    <subcellularLocation>
        <location evidence="3">Endoplasmic reticulum membrane</location>
        <topology evidence="3">Peripheral membrane protein</topology>
    </subcellularLocation>
    <subcellularLocation>
        <location evidence="2">Microsome membrane</location>
        <topology evidence="2">Peripheral membrane protein</topology>
    </subcellularLocation>
</comment>
<dbReference type="InterPro" id="IPR002401">
    <property type="entry name" value="Cyt_P450_E_grp-I"/>
</dbReference>
<sequence length="466" mass="53044">MGLVVIILLLIPLGILGIMFYFMYQTWKHGKNFEKQNIPYLGAGWYRLVNFMRGKISLPEAEALIYQEALATRKPFVGFYDLTTAKYYITDLDLMRHIYVKDFDHFQDRRPFAALKSDILFKKMLLSLEGARSNGGDYDICEAYPKYAIDVIASSACGVESKAFEFTETNGPLSEFERMAAKFQLKFSFTMFLKFMVITMLPKVADFFGFEAMDLEPQIRKTGERHDDFLQLMMDTQQGLLKAEENDEENTKNLNELTDEDIVANAVMFLNAGFDTSQSVLIFAAYALAKEQDVQERLYKEVKSIMDANGGNLTYDGVLEMNYLDMFVNETLRMFPPAAKTVRSCVKDYQIPGTQTVIKKGSIVTMPVYGIHSDSKYYENPEKFNPENFLPEKKAQRYPVAFASFGHGPRSCIGSRFALFKVKVAIAALVYNFKLQPSARTQIPVKFGNAATLKPLNGMVLYITPR</sequence>
<accession>A0A1D2MDW0</accession>
<keyword evidence="10 13" id="KW-0408">Iron</keyword>
<dbReference type="GO" id="GO:0005789">
    <property type="term" value="C:endoplasmic reticulum membrane"/>
    <property type="evidence" value="ECO:0007669"/>
    <property type="project" value="UniProtKB-SubCell"/>
</dbReference>
<keyword evidence="15" id="KW-0812">Transmembrane</keyword>
<evidence type="ECO:0000256" key="1">
    <source>
        <dbReference type="ARBA" id="ARBA00001971"/>
    </source>
</evidence>
<keyword evidence="12 15" id="KW-0472">Membrane</keyword>
<dbReference type="PRINTS" id="PR00463">
    <property type="entry name" value="EP450I"/>
</dbReference>
<dbReference type="PRINTS" id="PR00385">
    <property type="entry name" value="P450"/>
</dbReference>
<evidence type="ECO:0000313" key="17">
    <source>
        <dbReference type="Proteomes" id="UP000094527"/>
    </source>
</evidence>
<dbReference type="Proteomes" id="UP000094527">
    <property type="component" value="Unassembled WGS sequence"/>
</dbReference>
<evidence type="ECO:0000256" key="3">
    <source>
        <dbReference type="ARBA" id="ARBA00004406"/>
    </source>
</evidence>
<evidence type="ECO:0000256" key="2">
    <source>
        <dbReference type="ARBA" id="ARBA00004174"/>
    </source>
</evidence>
<evidence type="ECO:0000256" key="13">
    <source>
        <dbReference type="PIRSR" id="PIRSR602401-1"/>
    </source>
</evidence>
<gene>
    <name evidence="16" type="ORF">Ocin01_15552</name>
</gene>
<dbReference type="OrthoDB" id="2789670at2759"/>
<evidence type="ECO:0000256" key="4">
    <source>
        <dbReference type="ARBA" id="ARBA00010617"/>
    </source>
</evidence>
<name>A0A1D2MDW0_ORCCI</name>
<dbReference type="FunFam" id="1.10.630.10:FF:000182">
    <property type="entry name" value="Cytochrome P450 3A4"/>
    <property type="match status" value="1"/>
</dbReference>
<dbReference type="PANTHER" id="PTHR24292:SF54">
    <property type="entry name" value="CYP9F3-RELATED"/>
    <property type="match status" value="1"/>
</dbReference>
<keyword evidence="8" id="KW-0492">Microsome</keyword>
<feature type="binding site" description="axial binding residue" evidence="13">
    <location>
        <position position="412"/>
    </location>
    <ligand>
        <name>heme</name>
        <dbReference type="ChEBI" id="CHEBI:30413"/>
    </ligand>
    <ligandPart>
        <name>Fe</name>
        <dbReference type="ChEBI" id="CHEBI:18248"/>
    </ligandPart>
</feature>
<dbReference type="EMBL" id="LJIJ01001660">
    <property type="protein sequence ID" value="ODM91133.1"/>
    <property type="molecule type" value="Genomic_DNA"/>
</dbReference>
<proteinExistence type="inferred from homology"/>
<feature type="transmembrane region" description="Helical" evidence="15">
    <location>
        <begin position="6"/>
        <end position="24"/>
    </location>
</feature>
<dbReference type="AlphaFoldDB" id="A0A1D2MDW0"/>
<dbReference type="InterPro" id="IPR001128">
    <property type="entry name" value="Cyt_P450"/>
</dbReference>
<evidence type="ECO:0000256" key="14">
    <source>
        <dbReference type="RuleBase" id="RU000461"/>
    </source>
</evidence>
<keyword evidence="6 13" id="KW-0479">Metal-binding</keyword>
<keyword evidence="5 13" id="KW-0349">Heme</keyword>
<evidence type="ECO:0000256" key="15">
    <source>
        <dbReference type="SAM" id="Phobius"/>
    </source>
</evidence>
<dbReference type="OMA" id="MEYQNAG"/>
<evidence type="ECO:0000256" key="6">
    <source>
        <dbReference type="ARBA" id="ARBA00022723"/>
    </source>
</evidence>
<evidence type="ECO:0000256" key="5">
    <source>
        <dbReference type="ARBA" id="ARBA00022617"/>
    </source>
</evidence>
<dbReference type="InterPro" id="IPR050476">
    <property type="entry name" value="Insect_CytP450_Detox"/>
</dbReference>
<dbReference type="PROSITE" id="PS00086">
    <property type="entry name" value="CYTOCHROME_P450"/>
    <property type="match status" value="1"/>
</dbReference>
<dbReference type="InterPro" id="IPR036396">
    <property type="entry name" value="Cyt_P450_sf"/>
</dbReference>
<evidence type="ECO:0000256" key="11">
    <source>
        <dbReference type="ARBA" id="ARBA00023033"/>
    </source>
</evidence>
<evidence type="ECO:0000313" key="16">
    <source>
        <dbReference type="EMBL" id="ODM91133.1"/>
    </source>
</evidence>
<dbReference type="GO" id="GO:0016705">
    <property type="term" value="F:oxidoreductase activity, acting on paired donors, with incorporation or reduction of molecular oxygen"/>
    <property type="evidence" value="ECO:0007669"/>
    <property type="project" value="InterPro"/>
</dbReference>
<evidence type="ECO:0000256" key="9">
    <source>
        <dbReference type="ARBA" id="ARBA00023002"/>
    </source>
</evidence>
<dbReference type="PANTHER" id="PTHR24292">
    <property type="entry name" value="CYTOCHROME P450"/>
    <property type="match status" value="1"/>
</dbReference>
<reference evidence="16 17" key="1">
    <citation type="journal article" date="2016" name="Genome Biol. Evol.">
        <title>Gene Family Evolution Reflects Adaptation to Soil Environmental Stressors in the Genome of the Collembolan Orchesella cincta.</title>
        <authorList>
            <person name="Faddeeva-Vakhrusheva A."/>
            <person name="Derks M.F."/>
            <person name="Anvar S.Y."/>
            <person name="Agamennone V."/>
            <person name="Suring W."/>
            <person name="Smit S."/>
            <person name="van Straalen N.M."/>
            <person name="Roelofs D."/>
        </authorList>
    </citation>
    <scope>NUCLEOTIDE SEQUENCE [LARGE SCALE GENOMIC DNA]</scope>
    <source>
        <tissue evidence="16">Mixed pool</tissue>
    </source>
</reference>
<evidence type="ECO:0000256" key="12">
    <source>
        <dbReference type="ARBA" id="ARBA00023136"/>
    </source>
</evidence>
<dbReference type="STRING" id="48709.A0A1D2MDW0"/>
<dbReference type="GO" id="GO:0004497">
    <property type="term" value="F:monooxygenase activity"/>
    <property type="evidence" value="ECO:0007669"/>
    <property type="project" value="UniProtKB-KW"/>
</dbReference>
<keyword evidence="17" id="KW-1185">Reference proteome</keyword>
<dbReference type="SUPFAM" id="SSF48264">
    <property type="entry name" value="Cytochrome P450"/>
    <property type="match status" value="1"/>
</dbReference>
<dbReference type="Gene3D" id="1.10.630.10">
    <property type="entry name" value="Cytochrome P450"/>
    <property type="match status" value="1"/>
</dbReference>
<organism evidence="16 17">
    <name type="scientific">Orchesella cincta</name>
    <name type="common">Springtail</name>
    <name type="synonym">Podura cincta</name>
    <dbReference type="NCBI Taxonomy" id="48709"/>
    <lineage>
        <taxon>Eukaryota</taxon>
        <taxon>Metazoa</taxon>
        <taxon>Ecdysozoa</taxon>
        <taxon>Arthropoda</taxon>
        <taxon>Hexapoda</taxon>
        <taxon>Collembola</taxon>
        <taxon>Entomobryomorpha</taxon>
        <taxon>Entomobryoidea</taxon>
        <taxon>Orchesellidae</taxon>
        <taxon>Orchesellinae</taxon>
        <taxon>Orchesella</taxon>
    </lineage>
</organism>
<evidence type="ECO:0000256" key="8">
    <source>
        <dbReference type="ARBA" id="ARBA00022848"/>
    </source>
</evidence>
<comment type="cofactor">
    <cofactor evidence="1 13">
        <name>heme</name>
        <dbReference type="ChEBI" id="CHEBI:30413"/>
    </cofactor>
</comment>
<dbReference type="Pfam" id="PF00067">
    <property type="entry name" value="p450"/>
    <property type="match status" value="1"/>
</dbReference>
<keyword evidence="7" id="KW-0256">Endoplasmic reticulum</keyword>
<comment type="similarity">
    <text evidence="4 14">Belongs to the cytochrome P450 family.</text>
</comment>
<keyword evidence="11 14" id="KW-0503">Monooxygenase</keyword>
<dbReference type="GO" id="GO:0020037">
    <property type="term" value="F:heme binding"/>
    <property type="evidence" value="ECO:0007669"/>
    <property type="project" value="InterPro"/>
</dbReference>
<evidence type="ECO:0000256" key="7">
    <source>
        <dbReference type="ARBA" id="ARBA00022824"/>
    </source>
</evidence>
<protein>
    <submittedName>
        <fullName evidence="16">Cytochrome P450 9e2</fullName>
    </submittedName>
</protein>
<comment type="caution">
    <text evidence="16">The sequence shown here is derived from an EMBL/GenBank/DDBJ whole genome shotgun (WGS) entry which is preliminary data.</text>
</comment>